<dbReference type="InterPro" id="IPR017946">
    <property type="entry name" value="PLC-like_Pdiesterase_TIM-brl"/>
</dbReference>
<keyword evidence="3 6" id="KW-0442">Lipid degradation</keyword>
<dbReference type="GO" id="GO:0051209">
    <property type="term" value="P:release of sequestered calcium ion into cytosol"/>
    <property type="evidence" value="ECO:0007669"/>
    <property type="project" value="TreeGrafter"/>
</dbReference>
<dbReference type="PROSITE" id="PS50003">
    <property type="entry name" value="PH_DOMAIN"/>
    <property type="match status" value="1"/>
</dbReference>
<dbReference type="CDD" id="cd15898">
    <property type="entry name" value="EFh_PI-PLC"/>
    <property type="match status" value="1"/>
</dbReference>
<dbReference type="Pfam" id="PF00388">
    <property type="entry name" value="PI-PLC-X"/>
    <property type="match status" value="1"/>
</dbReference>
<dbReference type="SUPFAM" id="SSF49562">
    <property type="entry name" value="C2 domain (Calcium/lipid-binding domain, CaLB)"/>
    <property type="match status" value="1"/>
</dbReference>
<accession>A0A0H5QNM1</accession>
<dbReference type="Pfam" id="PF00387">
    <property type="entry name" value="PI-PLC-Y"/>
    <property type="match status" value="1"/>
</dbReference>
<evidence type="ECO:0000256" key="5">
    <source>
        <dbReference type="ARBA" id="ARBA00023224"/>
    </source>
</evidence>
<feature type="domain" description="PI-PLC Y-box" evidence="9">
    <location>
        <begin position="532"/>
        <end position="644"/>
    </location>
</feature>
<dbReference type="SUPFAM" id="SSF51695">
    <property type="entry name" value="PLC-like phosphodiesterases"/>
    <property type="match status" value="1"/>
</dbReference>
<evidence type="ECO:0000256" key="4">
    <source>
        <dbReference type="ARBA" id="ARBA00023098"/>
    </source>
</evidence>
<evidence type="ECO:0000259" key="7">
    <source>
        <dbReference type="PROSITE" id="PS50003"/>
    </source>
</evidence>
<keyword evidence="2 6" id="KW-0378">Hydrolase</keyword>
<dbReference type="GO" id="GO:0048015">
    <property type="term" value="P:phosphatidylinositol-mediated signaling"/>
    <property type="evidence" value="ECO:0007669"/>
    <property type="project" value="TreeGrafter"/>
</dbReference>
<dbReference type="CDD" id="cd00275">
    <property type="entry name" value="C2_PLC_like"/>
    <property type="match status" value="1"/>
</dbReference>
<dbReference type="InterPro" id="IPR000909">
    <property type="entry name" value="PLipase_C_PInositol-sp_X_dom"/>
</dbReference>
<dbReference type="InterPro" id="IPR001849">
    <property type="entry name" value="PH_domain"/>
</dbReference>
<dbReference type="CDD" id="cd08558">
    <property type="entry name" value="PI-PLCc_eukaryota"/>
    <property type="match status" value="1"/>
</dbReference>
<evidence type="ECO:0000313" key="10">
    <source>
        <dbReference type="EMBL" id="CRZ02996.1"/>
    </source>
</evidence>
<dbReference type="SMART" id="SM00239">
    <property type="entry name" value="C2"/>
    <property type="match status" value="1"/>
</dbReference>
<evidence type="ECO:0000256" key="3">
    <source>
        <dbReference type="ARBA" id="ARBA00022963"/>
    </source>
</evidence>
<keyword evidence="4 6" id="KW-0443">Lipid metabolism</keyword>
<dbReference type="SUPFAM" id="SSF50729">
    <property type="entry name" value="PH domain-like"/>
    <property type="match status" value="1"/>
</dbReference>
<dbReference type="Gene3D" id="1.10.238.10">
    <property type="entry name" value="EF-hand"/>
    <property type="match status" value="1"/>
</dbReference>
<dbReference type="EMBL" id="HACM01002554">
    <property type="protein sequence ID" value="CRZ02996.1"/>
    <property type="molecule type" value="Transcribed_RNA"/>
</dbReference>
<protein>
    <recommendedName>
        <fullName evidence="1 6">Phosphoinositide phospholipase C</fullName>
        <ecNumber evidence="1 6">3.1.4.11</ecNumber>
    </recommendedName>
</protein>
<name>A0A0H5QNM1_9EUKA</name>
<dbReference type="PROSITE" id="PS50008">
    <property type="entry name" value="PIPLC_Y_DOMAIN"/>
    <property type="match status" value="1"/>
</dbReference>
<keyword evidence="5" id="KW-0807">Transducer</keyword>
<dbReference type="InterPro" id="IPR001711">
    <property type="entry name" value="PLipase_C_Pinositol-sp_Y"/>
</dbReference>
<dbReference type="Pfam" id="PF00168">
    <property type="entry name" value="C2"/>
    <property type="match status" value="1"/>
</dbReference>
<evidence type="ECO:0000259" key="9">
    <source>
        <dbReference type="PROSITE" id="PS50008"/>
    </source>
</evidence>
<dbReference type="SMART" id="SM00149">
    <property type="entry name" value="PLCYc"/>
    <property type="match status" value="1"/>
</dbReference>
<organism evidence="10">
    <name type="scientific">Spongospora subterranea</name>
    <dbReference type="NCBI Taxonomy" id="70186"/>
    <lineage>
        <taxon>Eukaryota</taxon>
        <taxon>Sar</taxon>
        <taxon>Rhizaria</taxon>
        <taxon>Endomyxa</taxon>
        <taxon>Phytomyxea</taxon>
        <taxon>Plasmodiophorida</taxon>
        <taxon>Plasmodiophoridae</taxon>
        <taxon>Spongospora</taxon>
    </lineage>
</organism>
<dbReference type="InterPro" id="IPR000008">
    <property type="entry name" value="C2_dom"/>
</dbReference>
<dbReference type="GO" id="GO:0016042">
    <property type="term" value="P:lipid catabolic process"/>
    <property type="evidence" value="ECO:0007669"/>
    <property type="project" value="UniProtKB-KW"/>
</dbReference>
<evidence type="ECO:0000256" key="2">
    <source>
        <dbReference type="ARBA" id="ARBA00022801"/>
    </source>
</evidence>
<dbReference type="InterPro" id="IPR001192">
    <property type="entry name" value="PI-PLC_fam"/>
</dbReference>
<dbReference type="EC" id="3.1.4.11" evidence="1 6"/>
<dbReference type="GO" id="GO:0004435">
    <property type="term" value="F:phosphatidylinositol-4,5-bisphosphate phospholipase C activity"/>
    <property type="evidence" value="ECO:0007669"/>
    <property type="project" value="UniProtKB-EC"/>
</dbReference>
<feature type="domain" description="PH" evidence="7">
    <location>
        <begin position="61"/>
        <end position="172"/>
    </location>
</feature>
<reference evidence="10" key="1">
    <citation type="submission" date="2015-04" db="EMBL/GenBank/DDBJ databases">
        <title>The genome sequence of the plant pathogenic Rhizarian Plasmodiophora brassicae reveals insights in its biotrophic life cycle and the origin of chitin synthesis.</title>
        <authorList>
            <person name="Schwelm A."/>
            <person name="Fogelqvist J."/>
            <person name="Knaust A."/>
            <person name="Julke S."/>
            <person name="Lilja T."/>
            <person name="Dhandapani V."/>
            <person name="Bonilla-Rosso G."/>
            <person name="Karlsson M."/>
            <person name="Shevchenko A."/>
            <person name="Choi S.R."/>
            <person name="Kim H.G."/>
            <person name="Park J.Y."/>
            <person name="Lim Y.P."/>
            <person name="Ludwig-Muller J."/>
            <person name="Dixelius C."/>
        </authorList>
    </citation>
    <scope>NUCLEOTIDE SEQUENCE</scope>
    <source>
        <tissue evidence="10">Potato root galls</tissue>
    </source>
</reference>
<dbReference type="Gene3D" id="3.20.20.190">
    <property type="entry name" value="Phosphatidylinositol (PI) phosphodiesterase"/>
    <property type="match status" value="1"/>
</dbReference>
<dbReference type="PANTHER" id="PTHR10336:SF36">
    <property type="entry name" value="1-PHOSPHATIDYLINOSITOL 4,5-BISPHOSPHATE PHOSPHODIESTERASE BETA-4"/>
    <property type="match status" value="1"/>
</dbReference>
<dbReference type="PROSITE" id="PS50007">
    <property type="entry name" value="PIPLC_X_DOMAIN"/>
    <property type="match status" value="1"/>
</dbReference>
<dbReference type="Pfam" id="PF16457">
    <property type="entry name" value="PH_12"/>
    <property type="match status" value="1"/>
</dbReference>
<sequence length="803" mass="91989">MDRRRRRHSWPLWPPDRVETTPPLLSSRGLSLCIDIIDWSDIDFRSHNERAKIEQIECLKRVQQGADLCKYGSRGSPHIRFFYVDATGSILRWKSHKKKMEDSMIILSNVSRLQVGQNTPIFERFVKLRTRELKRRSFSLIYGDDCEKTLDIVCSTREENLVWVRALRFLITREAYSKKIDPYRSLLRSFWDRACVRERGVIDIDAVSRLLGNMNITYSKPECKVLFDNAGVHRHDIIDFSTITRLSLRLRSSPKVYFDIFQRYSDSDVAKLSVGLKQFMLFLRTEQNMDMDESEGLALMRRYMSKEGGRDPPSLRIYELISYLTGDQNTLFDPARMNLYQDMTRPLYDYYINSSHNTYLEGDQLKGISSTKMYIKALQEGCRSVEIDCWDGPNGEPVVYHGFTLTSKVLFHEVVQTIQQHAFDTSPFPVTLSLENRCSLPFQRRMAFHLRNILGPMLALPQDEDRVMLPSPSSLQYRIIIKAKLFLNDMTPSATLSSFSAYSFSESSIDQNASESISALAEQGVAPELASMVMLRARKFSSFDMFRGVAACQMTSFSEKKVTKLVKKGLSGRFVCYNTHNLSRVYPSRFRVDSSNLSPFQSWNLGCQMVALNWQTPDLPKLMNVGRFIENNNCGYVLKPEQLRQYSEVPSYDIGVGDDNEGTIRGSSGSIYVFTHIVLTIIGAFHLPKPSANIQAEVVDPYVKINIRGLGADCKEFRTGVVVGNGFNPTWNQSFDIRVNGPHCAMISFQIFDRKKYKDDKVVAQSALPFGCMRFGYRNIPLLSATLQPIPFSTLVVRTCRID</sequence>
<evidence type="ECO:0000256" key="6">
    <source>
        <dbReference type="RuleBase" id="RU361133"/>
    </source>
</evidence>
<comment type="catalytic activity">
    <reaction evidence="6">
        <text>a 1,2-diacyl-sn-glycero-3-phospho-(1D-myo-inositol-4,5-bisphosphate) + H2O = 1D-myo-inositol 1,4,5-trisphosphate + a 1,2-diacyl-sn-glycerol + H(+)</text>
        <dbReference type="Rhea" id="RHEA:33179"/>
        <dbReference type="ChEBI" id="CHEBI:15377"/>
        <dbReference type="ChEBI" id="CHEBI:15378"/>
        <dbReference type="ChEBI" id="CHEBI:17815"/>
        <dbReference type="ChEBI" id="CHEBI:58456"/>
        <dbReference type="ChEBI" id="CHEBI:203600"/>
        <dbReference type="EC" id="3.1.4.11"/>
    </reaction>
</comment>
<proteinExistence type="predicted"/>
<dbReference type="SMART" id="SM00148">
    <property type="entry name" value="PLCXc"/>
    <property type="match status" value="1"/>
</dbReference>
<dbReference type="InterPro" id="IPR011993">
    <property type="entry name" value="PH-like_dom_sf"/>
</dbReference>
<dbReference type="SUPFAM" id="SSF47473">
    <property type="entry name" value="EF-hand"/>
    <property type="match status" value="1"/>
</dbReference>
<dbReference type="Gene3D" id="2.60.40.150">
    <property type="entry name" value="C2 domain"/>
    <property type="match status" value="1"/>
</dbReference>
<feature type="domain" description="C2" evidence="8">
    <location>
        <begin position="658"/>
        <end position="784"/>
    </location>
</feature>
<dbReference type="PANTHER" id="PTHR10336">
    <property type="entry name" value="PHOSPHOINOSITIDE-SPECIFIC PHOSPHOLIPASE C FAMILY PROTEIN"/>
    <property type="match status" value="1"/>
</dbReference>
<dbReference type="PROSITE" id="PS50004">
    <property type="entry name" value="C2"/>
    <property type="match status" value="1"/>
</dbReference>
<dbReference type="AlphaFoldDB" id="A0A0H5QNM1"/>
<evidence type="ECO:0000259" key="8">
    <source>
        <dbReference type="PROSITE" id="PS50004"/>
    </source>
</evidence>
<dbReference type="InterPro" id="IPR011992">
    <property type="entry name" value="EF-hand-dom_pair"/>
</dbReference>
<dbReference type="Gene3D" id="2.30.29.30">
    <property type="entry name" value="Pleckstrin-homology domain (PH domain)/Phosphotyrosine-binding domain (PTB)"/>
    <property type="match status" value="1"/>
</dbReference>
<evidence type="ECO:0000256" key="1">
    <source>
        <dbReference type="ARBA" id="ARBA00012368"/>
    </source>
</evidence>
<dbReference type="PRINTS" id="PR00390">
    <property type="entry name" value="PHPHLIPASEC"/>
</dbReference>
<dbReference type="InterPro" id="IPR035892">
    <property type="entry name" value="C2_domain_sf"/>
</dbReference>